<dbReference type="PANTHER" id="PTHR33908:SF11">
    <property type="entry name" value="MEMBRANE PROTEIN"/>
    <property type="match status" value="1"/>
</dbReference>
<keyword evidence="5 8" id="KW-0812">Transmembrane</keyword>
<evidence type="ECO:0000313" key="10">
    <source>
        <dbReference type="EMBL" id="MCK8785425.1"/>
    </source>
</evidence>
<keyword evidence="4 10" id="KW-0808">Transferase</keyword>
<keyword evidence="7 8" id="KW-0472">Membrane</keyword>
<keyword evidence="11" id="KW-1185">Reference proteome</keyword>
<sequence>MPVILDQVHGGPKPYAPFALPPSPAVARPGARHGALPATVILVLIVAVAAGLRLHQLGYLSLWTDEVFSRYYYRLGLRYLWTEGLAWESSPPLYYMAAGAWMQLFGDSDATLRSLSVAASLATLPLAYLIGRETLGQRAALLGTALLALAPDSVFYAQQARPYALLVAWLCLCLLGLVRIMGGRWRGSLALYVAGAVLALYTHTTSTFVIAACGLVGAVPMLRGPGTRPLLTWIGAHALLVLLALPALAGSILHVEEQRLAWIPPLARWQFLNIATEVVAGPWWPDDAAYRLLPLLLLGLLALALLRRPPPLRAAAVLVVVPLLFLGMVVAASLFQPILLGRVFGWTEVPFCLLLGHALLQPGWARRLLAPVLLLAFGLGLHAQFHTGPNAKEPWRDVVERIRPALDRGTTVVLGPETIAINIRQYAPEGGELHTLASDPPGRPDRIVSYIFPTPEMGRTELARRIAAGEETVMVLRSLDLDSLAPMLEGLPTPAWRLDWTFRGTVRVAVLGWNGRPDEPPGS</sequence>
<feature type="transmembrane region" description="Helical" evidence="8">
    <location>
        <begin position="163"/>
        <end position="182"/>
    </location>
</feature>
<dbReference type="AlphaFoldDB" id="A0A9X1Y985"/>
<proteinExistence type="predicted"/>
<dbReference type="RefSeq" id="WP_248667544.1">
    <property type="nucleotide sequence ID" value="NZ_JALPRX010000057.1"/>
</dbReference>
<feature type="transmembrane region" description="Helical" evidence="8">
    <location>
        <begin position="230"/>
        <end position="254"/>
    </location>
</feature>
<dbReference type="GO" id="GO:0005886">
    <property type="term" value="C:plasma membrane"/>
    <property type="evidence" value="ECO:0007669"/>
    <property type="project" value="UniProtKB-SubCell"/>
</dbReference>
<evidence type="ECO:0000256" key="5">
    <source>
        <dbReference type="ARBA" id="ARBA00022692"/>
    </source>
</evidence>
<comment type="subcellular location">
    <subcellularLocation>
        <location evidence="1">Cell membrane</location>
        <topology evidence="1">Multi-pass membrane protein</topology>
    </subcellularLocation>
</comment>
<evidence type="ECO:0000256" key="4">
    <source>
        <dbReference type="ARBA" id="ARBA00022679"/>
    </source>
</evidence>
<dbReference type="InterPro" id="IPR038731">
    <property type="entry name" value="RgtA/B/C-like"/>
</dbReference>
<feature type="transmembrane region" description="Helical" evidence="8">
    <location>
        <begin position="290"/>
        <end position="307"/>
    </location>
</feature>
<dbReference type="EMBL" id="JALPRX010000057">
    <property type="protein sequence ID" value="MCK8785425.1"/>
    <property type="molecule type" value="Genomic_DNA"/>
</dbReference>
<feature type="transmembrane region" description="Helical" evidence="8">
    <location>
        <begin position="35"/>
        <end position="54"/>
    </location>
</feature>
<keyword evidence="2" id="KW-1003">Cell membrane</keyword>
<reference evidence="10" key="1">
    <citation type="submission" date="2022-04" db="EMBL/GenBank/DDBJ databases">
        <title>Roseomonas acroporae sp. nov., isolated from coral Acropora digitifera.</title>
        <authorList>
            <person name="Sun H."/>
        </authorList>
    </citation>
    <scope>NUCLEOTIDE SEQUENCE</scope>
    <source>
        <strain evidence="10">NAR14</strain>
    </source>
</reference>
<evidence type="ECO:0000256" key="8">
    <source>
        <dbReference type="SAM" id="Phobius"/>
    </source>
</evidence>
<dbReference type="Pfam" id="PF13231">
    <property type="entry name" value="PMT_2"/>
    <property type="match status" value="1"/>
</dbReference>
<evidence type="ECO:0000259" key="9">
    <source>
        <dbReference type="Pfam" id="PF13231"/>
    </source>
</evidence>
<dbReference type="InterPro" id="IPR050297">
    <property type="entry name" value="LipidA_mod_glycosyltrf_83"/>
</dbReference>
<feature type="domain" description="Glycosyltransferase RgtA/B/C/D-like" evidence="9">
    <location>
        <begin position="90"/>
        <end position="248"/>
    </location>
</feature>
<feature type="transmembrane region" description="Helical" evidence="8">
    <location>
        <begin position="189"/>
        <end position="218"/>
    </location>
</feature>
<evidence type="ECO:0000256" key="1">
    <source>
        <dbReference type="ARBA" id="ARBA00004651"/>
    </source>
</evidence>
<organism evidence="10 11">
    <name type="scientific">Roseomonas acroporae</name>
    <dbReference type="NCBI Taxonomy" id="2937791"/>
    <lineage>
        <taxon>Bacteria</taxon>
        <taxon>Pseudomonadati</taxon>
        <taxon>Pseudomonadota</taxon>
        <taxon>Alphaproteobacteria</taxon>
        <taxon>Acetobacterales</taxon>
        <taxon>Roseomonadaceae</taxon>
        <taxon>Roseomonas</taxon>
    </lineage>
</organism>
<dbReference type="GO" id="GO:0009103">
    <property type="term" value="P:lipopolysaccharide biosynthetic process"/>
    <property type="evidence" value="ECO:0007669"/>
    <property type="project" value="UniProtKB-ARBA"/>
</dbReference>
<dbReference type="PANTHER" id="PTHR33908">
    <property type="entry name" value="MANNOSYLTRANSFERASE YKCB-RELATED"/>
    <property type="match status" value="1"/>
</dbReference>
<dbReference type="Proteomes" id="UP001139516">
    <property type="component" value="Unassembled WGS sequence"/>
</dbReference>
<accession>A0A9X1Y985</accession>
<comment type="caution">
    <text evidence="10">The sequence shown here is derived from an EMBL/GenBank/DDBJ whole genome shotgun (WGS) entry which is preliminary data.</text>
</comment>
<evidence type="ECO:0000256" key="6">
    <source>
        <dbReference type="ARBA" id="ARBA00022989"/>
    </source>
</evidence>
<evidence type="ECO:0000256" key="3">
    <source>
        <dbReference type="ARBA" id="ARBA00022676"/>
    </source>
</evidence>
<keyword evidence="3 10" id="KW-0328">Glycosyltransferase</keyword>
<feature type="transmembrane region" description="Helical" evidence="8">
    <location>
        <begin position="314"/>
        <end position="335"/>
    </location>
</feature>
<name>A0A9X1Y985_9PROT</name>
<dbReference type="EC" id="2.4.-.-" evidence="10"/>
<evidence type="ECO:0000313" key="11">
    <source>
        <dbReference type="Proteomes" id="UP001139516"/>
    </source>
</evidence>
<evidence type="ECO:0000256" key="2">
    <source>
        <dbReference type="ARBA" id="ARBA00022475"/>
    </source>
</evidence>
<keyword evidence="6 8" id="KW-1133">Transmembrane helix</keyword>
<dbReference type="GO" id="GO:0016763">
    <property type="term" value="F:pentosyltransferase activity"/>
    <property type="evidence" value="ECO:0007669"/>
    <property type="project" value="TreeGrafter"/>
</dbReference>
<protein>
    <submittedName>
        <fullName evidence="10">Glycosyltransferase family 39 protein</fullName>
        <ecNumber evidence="10">2.4.-.-</ecNumber>
    </submittedName>
</protein>
<gene>
    <name evidence="10" type="ORF">M0638_13630</name>
</gene>
<evidence type="ECO:0000256" key="7">
    <source>
        <dbReference type="ARBA" id="ARBA00023136"/>
    </source>
</evidence>